<proteinExistence type="predicted"/>
<feature type="domain" description="Abortive phage infection protein C-terminal" evidence="1">
    <location>
        <begin position="228"/>
        <end position="378"/>
    </location>
</feature>
<dbReference type="EMBL" id="CP093547">
    <property type="protein sequence ID" value="UNP30723.1"/>
    <property type="molecule type" value="Genomic_DNA"/>
</dbReference>
<gene>
    <name evidence="2" type="ORF">MOV92_05555</name>
</gene>
<sequence length="563" mass="62723">MKVDDLNHNAFSEHQLKPYEKRAPDFSGRFVRWFLEHIYRLEEIDADDACVDAKHDKGVDAIYVDDVSEAVFIIQAKTKTKDKAEFGDTELKEFYGTLQQFDSKKKIDEVFSETKNDKLKQTIVRTGLAAKVDSGYDVRGVFISNARANDDAKAILAKLPKIELFDAVAIANDYVDLDVDGGIKGSYYFDVSDSDVIEYDAGGAAARLFLAPALNLLKMDGIADGRLFEQNVRLALGNTKVNKGLRESIKDKGEHKNFPLYHNGINVLCRKVVSETEERIEVEDYVVVNGAQSLTSLMAEKSKITDDLKILVKLIETKGDTALSQRITTNSNNQNAIKARDLKSNHNIQQRLKAEVSAVSNDTVAYEIKQGEVNKGKAVLTNESAGLILLAMDLAQPWSCHQKYKVMDELHSDIFGRPDVTGARILGYWECFKSIESALDAIQDKHFAYYNLTKYFLAYAVVSLIRTEQAGVAMLKNMEGILTSGRLAELVEIFGSLAKSLAFDLNAEIVGEDAETFDYKNELKSPTWCKKISARLVAQYSKDVMRKKAEPIGALCLGLSVAE</sequence>
<dbReference type="Pfam" id="PF10592">
    <property type="entry name" value="AIPR"/>
    <property type="match status" value="1"/>
</dbReference>
<evidence type="ECO:0000313" key="2">
    <source>
        <dbReference type="EMBL" id="UNP30723.1"/>
    </source>
</evidence>
<dbReference type="RefSeq" id="WP_057941921.1">
    <property type="nucleotide sequence ID" value="NZ_CP011131.1"/>
</dbReference>
<evidence type="ECO:0000259" key="1">
    <source>
        <dbReference type="Pfam" id="PF10592"/>
    </source>
</evidence>
<keyword evidence="3" id="KW-1185">Reference proteome</keyword>
<dbReference type="Proteomes" id="UP000829194">
    <property type="component" value="Chromosome"/>
</dbReference>
<name>A0ABY3XGE9_9GAMM</name>
<evidence type="ECO:0000313" key="3">
    <source>
        <dbReference type="Proteomes" id="UP000829194"/>
    </source>
</evidence>
<protein>
    <submittedName>
        <fullName evidence="2">AIPR family protein</fullName>
    </submittedName>
</protein>
<reference evidence="2 3" key="1">
    <citation type="submission" date="2022-03" db="EMBL/GenBank/DDBJ databases">
        <title>Complete genome sequence of Lysobacter capsici VKM B-2533 and Lysobacter gummosus 10.1.1, promising sources of lytic agents.</title>
        <authorList>
            <person name="Tarlachkov S.V."/>
            <person name="Kudryakova I.V."/>
            <person name="Afoshin A.S."/>
            <person name="Leontyevskaya E.A."/>
            <person name="Leontyevskaya N.V."/>
        </authorList>
    </citation>
    <scope>NUCLEOTIDE SEQUENCE [LARGE SCALE GENOMIC DNA]</scope>
    <source>
        <strain evidence="2 3">10.1.1</strain>
    </source>
</reference>
<dbReference type="InterPro" id="IPR018891">
    <property type="entry name" value="AIPR_C"/>
</dbReference>
<organism evidence="2 3">
    <name type="scientific">Lysobacter gummosus</name>
    <dbReference type="NCBI Taxonomy" id="262324"/>
    <lineage>
        <taxon>Bacteria</taxon>
        <taxon>Pseudomonadati</taxon>
        <taxon>Pseudomonadota</taxon>
        <taxon>Gammaproteobacteria</taxon>
        <taxon>Lysobacterales</taxon>
        <taxon>Lysobacteraceae</taxon>
        <taxon>Lysobacter</taxon>
    </lineage>
</organism>
<accession>A0ABY3XGE9</accession>